<dbReference type="AlphaFoldDB" id="A0A1N7MTU7"/>
<feature type="domain" description="GHMP kinase C-terminal" evidence="11">
    <location>
        <begin position="197"/>
        <end position="273"/>
    </location>
</feature>
<dbReference type="PANTHER" id="PTHR43527:SF2">
    <property type="entry name" value="4-DIPHOSPHOCYTIDYL-2-C-METHYL-D-ERYTHRITOL KINASE, CHLOROPLASTIC"/>
    <property type="match status" value="1"/>
</dbReference>
<evidence type="ECO:0000256" key="3">
    <source>
        <dbReference type="ARBA" id="ARBA00017473"/>
    </source>
</evidence>
<keyword evidence="5 9" id="KW-0547">Nucleotide-binding</keyword>
<evidence type="ECO:0000259" key="11">
    <source>
        <dbReference type="Pfam" id="PF08544"/>
    </source>
</evidence>
<evidence type="ECO:0000256" key="6">
    <source>
        <dbReference type="ARBA" id="ARBA00022777"/>
    </source>
</evidence>
<evidence type="ECO:0000259" key="10">
    <source>
        <dbReference type="Pfam" id="PF00288"/>
    </source>
</evidence>
<accession>A0A1N7MTU7</accession>
<dbReference type="UniPathway" id="UPA00056">
    <property type="reaction ID" value="UER00094"/>
</dbReference>
<comment type="similarity">
    <text evidence="1 9">Belongs to the GHMP kinase family. IspE subfamily.</text>
</comment>
<comment type="pathway">
    <text evidence="9">Isoprenoid biosynthesis; isopentenyl diphosphate biosynthesis via DXP pathway; isopentenyl diphosphate from 1-deoxy-D-xylulose 5-phosphate: step 3/6.</text>
</comment>
<evidence type="ECO:0000256" key="4">
    <source>
        <dbReference type="ARBA" id="ARBA00022679"/>
    </source>
</evidence>
<name>A0A1N7MTU7_9BACL</name>
<reference evidence="13" key="1">
    <citation type="submission" date="2017-01" db="EMBL/GenBank/DDBJ databases">
        <authorList>
            <person name="Varghese N."/>
            <person name="Submissions S."/>
        </authorList>
    </citation>
    <scope>NUCLEOTIDE SEQUENCE [LARGE SCALE GENOMIC DNA]</scope>
    <source>
        <strain evidence="13">DSM 45196</strain>
    </source>
</reference>
<evidence type="ECO:0000256" key="7">
    <source>
        <dbReference type="ARBA" id="ARBA00022840"/>
    </source>
</evidence>
<dbReference type="GO" id="GO:0016114">
    <property type="term" value="P:terpenoid biosynthetic process"/>
    <property type="evidence" value="ECO:0007669"/>
    <property type="project" value="UniProtKB-UniRule"/>
</dbReference>
<feature type="binding site" evidence="9">
    <location>
        <begin position="93"/>
        <end position="103"/>
    </location>
    <ligand>
        <name>ATP</name>
        <dbReference type="ChEBI" id="CHEBI:30616"/>
    </ligand>
</feature>
<organism evidence="12 13">
    <name type="scientific">Kroppenstedtia eburnea</name>
    <dbReference type="NCBI Taxonomy" id="714067"/>
    <lineage>
        <taxon>Bacteria</taxon>
        <taxon>Bacillati</taxon>
        <taxon>Bacillota</taxon>
        <taxon>Bacilli</taxon>
        <taxon>Bacillales</taxon>
        <taxon>Thermoactinomycetaceae</taxon>
        <taxon>Kroppenstedtia</taxon>
    </lineage>
</organism>
<dbReference type="InterPro" id="IPR020568">
    <property type="entry name" value="Ribosomal_Su5_D2-typ_SF"/>
</dbReference>
<dbReference type="GO" id="GO:0005524">
    <property type="term" value="F:ATP binding"/>
    <property type="evidence" value="ECO:0007669"/>
    <property type="project" value="UniProtKB-UniRule"/>
</dbReference>
<dbReference type="OrthoDB" id="9809438at2"/>
<evidence type="ECO:0000256" key="2">
    <source>
        <dbReference type="ARBA" id="ARBA00012052"/>
    </source>
</evidence>
<comment type="function">
    <text evidence="9">Catalyzes the phosphorylation of the position 2 hydroxy group of 4-diphosphocytidyl-2C-methyl-D-erythritol.</text>
</comment>
<dbReference type="SUPFAM" id="SSF54211">
    <property type="entry name" value="Ribosomal protein S5 domain 2-like"/>
    <property type="match status" value="1"/>
</dbReference>
<dbReference type="GO" id="GO:0050515">
    <property type="term" value="F:4-(cytidine 5'-diphospho)-2-C-methyl-D-erythritol kinase activity"/>
    <property type="evidence" value="ECO:0007669"/>
    <property type="project" value="UniProtKB-UniRule"/>
</dbReference>
<dbReference type="FunFam" id="3.30.70.890:FF:000006">
    <property type="entry name" value="4-diphosphocytidyl-2-C-methyl-D-erythritol kinase"/>
    <property type="match status" value="1"/>
</dbReference>
<sequence>MDVSVKAPAKINLTLDVLHKRADGYHELEMLMTTIDLFDRIDLTETRGGITLDSTSGFVPFDDRNLAYRAVALVKERFGIQKGIHIRIGKNIPVAAGLAGGSSDAAATLKGLNRLWDLGLTVEEMAELGLELGSDVPFCVHGGTAVARGRGEEITPVTPPPPCWVILAKPPHGVSTAEVFAAFQLDRVEERPRLDRMVESLEKRDFNGVCHELSNVLESVTLVQYPKVRRLKEKMIAFGAQGVLMSGSGPTVFGLVQKENLARRVVNGLRGFCRQVVAVRLLGGLERSPLDKKRLK</sequence>
<evidence type="ECO:0000256" key="8">
    <source>
        <dbReference type="ARBA" id="ARBA00032554"/>
    </source>
</evidence>
<dbReference type="InterPro" id="IPR006204">
    <property type="entry name" value="GHMP_kinase_N_dom"/>
</dbReference>
<evidence type="ECO:0000256" key="9">
    <source>
        <dbReference type="HAMAP-Rule" id="MF_00061"/>
    </source>
</evidence>
<gene>
    <name evidence="9" type="primary">ispE</name>
    <name evidence="12" type="ORF">SAMN05421790_10728</name>
</gene>
<feature type="domain" description="GHMP kinase N-terminal" evidence="10">
    <location>
        <begin position="65"/>
        <end position="143"/>
    </location>
</feature>
<dbReference type="InterPro" id="IPR036554">
    <property type="entry name" value="GHMP_kinase_C_sf"/>
</dbReference>
<keyword evidence="13" id="KW-1185">Reference proteome</keyword>
<dbReference type="Pfam" id="PF08544">
    <property type="entry name" value="GHMP_kinases_C"/>
    <property type="match status" value="1"/>
</dbReference>
<dbReference type="PANTHER" id="PTHR43527">
    <property type="entry name" value="4-DIPHOSPHOCYTIDYL-2-C-METHYL-D-ERYTHRITOL KINASE, CHLOROPLASTIC"/>
    <property type="match status" value="1"/>
</dbReference>
<keyword evidence="9" id="KW-0414">Isoprene biosynthesis</keyword>
<dbReference type="RefSeq" id="WP_009710750.1">
    <property type="nucleotide sequence ID" value="NZ_CP048103.1"/>
</dbReference>
<evidence type="ECO:0000256" key="1">
    <source>
        <dbReference type="ARBA" id="ARBA00009684"/>
    </source>
</evidence>
<evidence type="ECO:0000313" key="13">
    <source>
        <dbReference type="Proteomes" id="UP000186795"/>
    </source>
</evidence>
<dbReference type="InterPro" id="IPR013750">
    <property type="entry name" value="GHMP_kinase_C_dom"/>
</dbReference>
<dbReference type="InterPro" id="IPR004424">
    <property type="entry name" value="IspE"/>
</dbReference>
<keyword evidence="7 9" id="KW-0067">ATP-binding</keyword>
<dbReference type="Gene3D" id="3.30.230.10">
    <property type="match status" value="1"/>
</dbReference>
<protein>
    <recommendedName>
        <fullName evidence="3 9">4-diphosphocytidyl-2-C-methyl-D-erythritol kinase</fullName>
        <shortName evidence="9">CMK</shortName>
        <ecNumber evidence="2 9">2.7.1.148</ecNumber>
    </recommendedName>
    <alternativeName>
        <fullName evidence="8 9">4-(cytidine-5'-diphospho)-2-C-methyl-D-erythritol kinase</fullName>
    </alternativeName>
</protein>
<dbReference type="NCBIfam" id="TIGR00154">
    <property type="entry name" value="ispE"/>
    <property type="match status" value="1"/>
</dbReference>
<dbReference type="EC" id="2.7.1.148" evidence="2 9"/>
<dbReference type="Proteomes" id="UP000186795">
    <property type="component" value="Unassembled WGS sequence"/>
</dbReference>
<keyword evidence="6 9" id="KW-0418">Kinase</keyword>
<evidence type="ECO:0000313" key="12">
    <source>
        <dbReference type="EMBL" id="SIS89279.1"/>
    </source>
</evidence>
<dbReference type="FunFam" id="3.30.230.10:FF:000029">
    <property type="entry name" value="4-diphosphocytidyl-2-C-methyl-D-erythritol kinase"/>
    <property type="match status" value="1"/>
</dbReference>
<comment type="catalytic activity">
    <reaction evidence="9">
        <text>4-CDP-2-C-methyl-D-erythritol + ATP = 4-CDP-2-C-methyl-D-erythritol 2-phosphate + ADP + H(+)</text>
        <dbReference type="Rhea" id="RHEA:18437"/>
        <dbReference type="ChEBI" id="CHEBI:15378"/>
        <dbReference type="ChEBI" id="CHEBI:30616"/>
        <dbReference type="ChEBI" id="CHEBI:57823"/>
        <dbReference type="ChEBI" id="CHEBI:57919"/>
        <dbReference type="ChEBI" id="CHEBI:456216"/>
        <dbReference type="EC" id="2.7.1.148"/>
    </reaction>
</comment>
<dbReference type="InterPro" id="IPR014721">
    <property type="entry name" value="Ribsml_uS5_D2-typ_fold_subgr"/>
</dbReference>
<evidence type="ECO:0000256" key="5">
    <source>
        <dbReference type="ARBA" id="ARBA00022741"/>
    </source>
</evidence>
<dbReference type="SUPFAM" id="SSF55060">
    <property type="entry name" value="GHMP Kinase, C-terminal domain"/>
    <property type="match status" value="1"/>
</dbReference>
<dbReference type="GO" id="GO:0019288">
    <property type="term" value="P:isopentenyl diphosphate biosynthetic process, methylerythritol 4-phosphate pathway"/>
    <property type="evidence" value="ECO:0007669"/>
    <property type="project" value="UniProtKB-UniRule"/>
</dbReference>
<dbReference type="HAMAP" id="MF_00061">
    <property type="entry name" value="IspE"/>
    <property type="match status" value="1"/>
</dbReference>
<feature type="active site" evidence="9">
    <location>
        <position position="135"/>
    </location>
</feature>
<dbReference type="EMBL" id="FTOD01000007">
    <property type="protein sequence ID" value="SIS89279.1"/>
    <property type="molecule type" value="Genomic_DNA"/>
</dbReference>
<dbReference type="Gene3D" id="3.30.70.890">
    <property type="entry name" value="GHMP kinase, C-terminal domain"/>
    <property type="match status" value="1"/>
</dbReference>
<keyword evidence="4 9" id="KW-0808">Transferase</keyword>
<dbReference type="Pfam" id="PF00288">
    <property type="entry name" value="GHMP_kinases_N"/>
    <property type="match status" value="1"/>
</dbReference>
<proteinExistence type="inferred from homology"/>
<dbReference type="PIRSF" id="PIRSF010376">
    <property type="entry name" value="IspE"/>
    <property type="match status" value="1"/>
</dbReference>
<feature type="active site" evidence="9">
    <location>
        <position position="10"/>
    </location>
</feature>